<accession>A0AAD9G1P8</accession>
<dbReference type="GO" id="GO:0004674">
    <property type="term" value="F:protein serine/threonine kinase activity"/>
    <property type="evidence" value="ECO:0007669"/>
    <property type="project" value="TreeGrafter"/>
</dbReference>
<feature type="signal peptide" evidence="5">
    <location>
        <begin position="1"/>
        <end position="20"/>
    </location>
</feature>
<dbReference type="GO" id="GO:0016755">
    <property type="term" value="F:aminoacyltransferase activity"/>
    <property type="evidence" value="ECO:0007669"/>
    <property type="project" value="InterPro"/>
</dbReference>
<dbReference type="SUPFAM" id="SSF56112">
    <property type="entry name" value="Protein kinase-like (PK-like)"/>
    <property type="match status" value="1"/>
</dbReference>
<evidence type="ECO:0000259" key="6">
    <source>
        <dbReference type="PROSITE" id="PS50011"/>
    </source>
</evidence>
<proteinExistence type="predicted"/>
<dbReference type="Gene3D" id="1.10.510.10">
    <property type="entry name" value="Transferase(Phosphotransferase) domain 1"/>
    <property type="match status" value="1"/>
</dbReference>
<dbReference type="InterPro" id="IPR011009">
    <property type="entry name" value="Kinase-like_dom_sf"/>
</dbReference>
<dbReference type="InterPro" id="IPR032675">
    <property type="entry name" value="LRR_dom_sf"/>
</dbReference>
<evidence type="ECO:0000313" key="8">
    <source>
        <dbReference type="Proteomes" id="UP001259832"/>
    </source>
</evidence>
<keyword evidence="4" id="KW-0812">Transmembrane</keyword>
<evidence type="ECO:0000313" key="7">
    <source>
        <dbReference type="EMBL" id="KAK1929983.1"/>
    </source>
</evidence>
<dbReference type="Gene3D" id="3.80.10.10">
    <property type="entry name" value="Ribonuclease Inhibitor"/>
    <property type="match status" value="1"/>
</dbReference>
<keyword evidence="5" id="KW-0732">Signal</keyword>
<dbReference type="PROSITE" id="PS51450">
    <property type="entry name" value="LRR"/>
    <property type="match status" value="1"/>
</dbReference>
<dbReference type="PANTHER" id="PTHR44329">
    <property type="entry name" value="SERINE/THREONINE-PROTEIN KINASE TNNI3K-RELATED"/>
    <property type="match status" value="1"/>
</dbReference>
<keyword evidence="7" id="KW-0418">Kinase</keyword>
<dbReference type="SUPFAM" id="SSF52058">
    <property type="entry name" value="L domain-like"/>
    <property type="match status" value="1"/>
</dbReference>
<feature type="transmembrane region" description="Helical" evidence="4">
    <location>
        <begin position="282"/>
        <end position="302"/>
    </location>
</feature>
<keyword evidence="4" id="KW-1133">Transmembrane helix</keyword>
<protein>
    <submittedName>
        <fullName evidence="7">Serine/threonine-protein kinase/receptor</fullName>
    </submittedName>
</protein>
<reference evidence="7" key="1">
    <citation type="submission" date="2023-08" db="EMBL/GenBank/DDBJ databases">
        <title>Reference Genome Resource for the Citrus Pathogen Phytophthora citrophthora.</title>
        <authorList>
            <person name="Moller H."/>
            <person name="Coetzee B."/>
            <person name="Rose L.J."/>
            <person name="Van Niekerk J.M."/>
        </authorList>
    </citation>
    <scope>NUCLEOTIDE SEQUENCE</scope>
    <source>
        <strain evidence="7">STE-U-9442</strain>
    </source>
</reference>
<dbReference type="InterPro" id="IPR000719">
    <property type="entry name" value="Prot_kinase_dom"/>
</dbReference>
<dbReference type="GO" id="GO:0005524">
    <property type="term" value="F:ATP binding"/>
    <property type="evidence" value="ECO:0007669"/>
    <property type="project" value="InterPro"/>
</dbReference>
<gene>
    <name evidence="7" type="ORF">P3T76_014480</name>
</gene>
<dbReference type="PROSITE" id="PS50011">
    <property type="entry name" value="PROTEIN_KINASE_DOM"/>
    <property type="match status" value="1"/>
</dbReference>
<keyword evidence="4" id="KW-0472">Membrane</keyword>
<keyword evidence="8" id="KW-1185">Reference proteome</keyword>
<dbReference type="InterPro" id="IPR032048">
    <property type="entry name" value="TGase_elicitor"/>
</dbReference>
<keyword evidence="1" id="KW-0433">Leucine-rich repeat</keyword>
<dbReference type="EMBL" id="JASMQC010000042">
    <property type="protein sequence ID" value="KAK1929983.1"/>
    <property type="molecule type" value="Genomic_DNA"/>
</dbReference>
<dbReference type="InterPro" id="IPR001245">
    <property type="entry name" value="Ser-Thr/Tyr_kinase_cat_dom"/>
</dbReference>
<dbReference type="Pfam" id="PF13855">
    <property type="entry name" value="LRR_8"/>
    <property type="match status" value="1"/>
</dbReference>
<dbReference type="Pfam" id="PF16683">
    <property type="entry name" value="TGase_elicitor"/>
    <property type="match status" value="1"/>
</dbReference>
<keyword evidence="2" id="KW-0677">Repeat</keyword>
<dbReference type="Proteomes" id="UP001259832">
    <property type="component" value="Unassembled WGS sequence"/>
</dbReference>
<dbReference type="InterPro" id="IPR051681">
    <property type="entry name" value="Ser/Thr_Kinases-Pseudokinases"/>
</dbReference>
<evidence type="ECO:0000256" key="3">
    <source>
        <dbReference type="SAM" id="MobiDB-lite"/>
    </source>
</evidence>
<evidence type="ECO:0000256" key="2">
    <source>
        <dbReference type="ARBA" id="ARBA00022737"/>
    </source>
</evidence>
<name>A0AAD9G1P8_9STRA</name>
<evidence type="ECO:0000256" key="5">
    <source>
        <dbReference type="SAM" id="SignalP"/>
    </source>
</evidence>
<dbReference type="InterPro" id="IPR001611">
    <property type="entry name" value="Leu-rich_rpt"/>
</dbReference>
<organism evidence="7 8">
    <name type="scientific">Phytophthora citrophthora</name>
    <dbReference type="NCBI Taxonomy" id="4793"/>
    <lineage>
        <taxon>Eukaryota</taxon>
        <taxon>Sar</taxon>
        <taxon>Stramenopiles</taxon>
        <taxon>Oomycota</taxon>
        <taxon>Peronosporomycetes</taxon>
        <taxon>Peronosporales</taxon>
        <taxon>Peronosporaceae</taxon>
        <taxon>Phytophthora</taxon>
    </lineage>
</organism>
<evidence type="ECO:0000256" key="4">
    <source>
        <dbReference type="SAM" id="Phobius"/>
    </source>
</evidence>
<feature type="domain" description="Protein kinase" evidence="6">
    <location>
        <begin position="362"/>
        <end position="624"/>
    </location>
</feature>
<dbReference type="PANTHER" id="PTHR44329:SF214">
    <property type="entry name" value="PROTEIN KINASE DOMAIN-CONTAINING PROTEIN"/>
    <property type="match status" value="1"/>
</dbReference>
<dbReference type="Pfam" id="PF07714">
    <property type="entry name" value="PK_Tyr_Ser-Thr"/>
    <property type="match status" value="1"/>
</dbReference>
<comment type="caution">
    <text evidence="7">The sequence shown here is derived from an EMBL/GenBank/DDBJ whole genome shotgun (WGS) entry which is preliminary data.</text>
</comment>
<evidence type="ECO:0000256" key="1">
    <source>
        <dbReference type="ARBA" id="ARBA00022614"/>
    </source>
</evidence>
<feature type="region of interest" description="Disordered" evidence="3">
    <location>
        <begin position="1085"/>
        <end position="1251"/>
    </location>
</feature>
<dbReference type="AlphaFoldDB" id="A0AAD9G1P8"/>
<feature type="chain" id="PRO_5042076626" evidence="5">
    <location>
        <begin position="21"/>
        <end position="1251"/>
    </location>
</feature>
<keyword evidence="7" id="KW-0808">Transferase</keyword>
<sequence length="1251" mass="134707">MGKSSALVLLGMTLLAPSSAVHVKIHSRQKDVELLQKQTTTQNVYGGCERDWTGQNLTSWSQVESNLTSTVQTLNVSSNDLGVMVFTDTFEELQTLSCSNASLTLLNVNMTYVETLLVSNNLLSSFNDVVLATTIQELDLSENQLSDWQNFQLPRDLQTLNVSHNAIGDITGSNLSEMEDLVSIDLSSNNLTSVVGVVFPINLTTLDLSNNTIEAFEIRETDLATLSSLTSFKMDSLKQSDCPTSSATTETIGNVQVCVVSDSVFKAVYFKSESAWKADKSVVYLSVIVSALISVWFVVLLVGHAIKRHQHTAKADEQQRDTVEISSLTASRHWSLSKEEELPNDVRFDEEFTSFRIDPSDVMQVRSLSHGNFAMTSLVYLGDKQAVMKTVSVHSQGQDRDQMIAFMNEIRVCATLEHPKMVAFLGIMWASLSDLSAIVEYVPRGSFATYLKERKPSRKASRSSFSWLESTSESPSKLSFALQISEALVYLQSFAPPVIHGHLKADSLLLGSAWEVKLNRLGYRLETSSLSIEDRAWVAPEVLKSGDFDEKSDVYSFGVVMSELDRCKLPFSRKESRRQSVDGGTSLKLKFRDDCPDEILDIAMSCLKDDPADRPTAMELHYSLRQLQRQSQKMVKWHLVCGLAALYAAGTVKAVPLKEDTPEVPDELTTLDPNFPGFGAFREIDATPTSATLSTGANSVGGEADYHAGRTHARLDRRLEVTKTTDMKKLETFFGLELETDITKLPTKYQHDPIPWPSSYWPVYADSINYRWAKGKPSPAEKYANAFGYDATELMDAISAKNGIDSQTKRLACTGDAECKALKDGSVCAKREGKTEGHCIPTWFGICHAWAPAAILEAEPACAVERNGTVFEPYDIKALITLAYDGSKIPTIFTGSRFNGNDNAPNNTDQYGRFTDDRRRDISPGYFHVAVTNIMGRFNHSFVVDITAGNEVWNQPARSYEILRLSWMSPTAAAKKYFNVDKYPFNDAATKIAKVTTRFSWIVESGTNGPLVSTGLVDKSTTSADYEYILETDDTYQILGGEWISGSMANHPDFLWLPASKPDNSTVTSVGLHYAEIEALLDESTSSSGDCKAVSQTSTAAPAPAGSTESSTAGSAPAAESTESSAAGSAPAAESTESSAAGSAPAAASTESSAAGSAPAAESAAGSEPAESAEGSAPAESAEGSAPAESAEGSAPAESAAGSAPAESAAGSAPAESAAGSAPAASGAEETQAPAEETEAPAASTTSSSSS</sequence>
<feature type="compositionally biased region" description="Low complexity" evidence="3">
    <location>
        <begin position="1097"/>
        <end position="1251"/>
    </location>
</feature>
<dbReference type="Gene3D" id="3.30.40.240">
    <property type="entry name" value="Transglutaminase elicitor, body domain"/>
    <property type="match status" value="1"/>
</dbReference>